<dbReference type="SUPFAM" id="SSF160719">
    <property type="entry name" value="gpW/gp25-like"/>
    <property type="match status" value="1"/>
</dbReference>
<dbReference type="Pfam" id="PF04965">
    <property type="entry name" value="GPW_gp25"/>
    <property type="match status" value="1"/>
</dbReference>
<feature type="domain" description="IraD/Gp25-like" evidence="1">
    <location>
        <begin position="7"/>
        <end position="88"/>
    </location>
</feature>
<accession>A0A381ZQG4</accession>
<dbReference type="AlphaFoldDB" id="A0A381ZQG4"/>
<evidence type="ECO:0000313" key="2">
    <source>
        <dbReference type="EMBL" id="SVA91364.1"/>
    </source>
</evidence>
<dbReference type="InterPro" id="IPR007048">
    <property type="entry name" value="IraD/Gp25-like"/>
</dbReference>
<gene>
    <name evidence="2" type="ORF">METZ01_LOCUS144218</name>
</gene>
<reference evidence="2" key="1">
    <citation type="submission" date="2018-05" db="EMBL/GenBank/DDBJ databases">
        <authorList>
            <person name="Lanie J.A."/>
            <person name="Ng W.-L."/>
            <person name="Kazmierczak K.M."/>
            <person name="Andrzejewski T.M."/>
            <person name="Davidsen T.M."/>
            <person name="Wayne K.J."/>
            <person name="Tettelin H."/>
            <person name="Glass J.I."/>
            <person name="Rusch D."/>
            <person name="Podicherti R."/>
            <person name="Tsui H.-C.T."/>
            <person name="Winkler M.E."/>
        </authorList>
    </citation>
    <scope>NUCLEOTIDE SEQUENCE</scope>
</reference>
<proteinExistence type="predicted"/>
<sequence>MTAAEFNIQNLLKTKYGERVAHPTFGCALASILFEQMDDSINDKVDEALNDAIDKWLPYLRIVNIDTKIDNRNRRLNISLTYALKNDPARTNTTMIVYT</sequence>
<dbReference type="EMBL" id="UINC01022211">
    <property type="protein sequence ID" value="SVA91364.1"/>
    <property type="molecule type" value="Genomic_DNA"/>
</dbReference>
<protein>
    <recommendedName>
        <fullName evidence="1">IraD/Gp25-like domain-containing protein</fullName>
    </recommendedName>
</protein>
<organism evidence="2">
    <name type="scientific">marine metagenome</name>
    <dbReference type="NCBI Taxonomy" id="408172"/>
    <lineage>
        <taxon>unclassified sequences</taxon>
        <taxon>metagenomes</taxon>
        <taxon>ecological metagenomes</taxon>
    </lineage>
</organism>
<dbReference type="Gene3D" id="3.10.450.40">
    <property type="match status" value="1"/>
</dbReference>
<evidence type="ECO:0000259" key="1">
    <source>
        <dbReference type="Pfam" id="PF04965"/>
    </source>
</evidence>
<name>A0A381ZQG4_9ZZZZ</name>